<dbReference type="InterPro" id="IPR011659">
    <property type="entry name" value="WD40"/>
</dbReference>
<evidence type="ECO:0008006" key="4">
    <source>
        <dbReference type="Google" id="ProtNLM"/>
    </source>
</evidence>
<evidence type="ECO:0000313" key="2">
    <source>
        <dbReference type="EMBL" id="MCO6047139.1"/>
    </source>
</evidence>
<protein>
    <recommendedName>
        <fullName evidence="4">WD40 repeat protein</fullName>
    </recommendedName>
</protein>
<comment type="caution">
    <text evidence="2">The sequence shown here is derived from an EMBL/GenBank/DDBJ whole genome shotgun (WGS) entry which is preliminary data.</text>
</comment>
<dbReference type="PANTHER" id="PTHR36842">
    <property type="entry name" value="PROTEIN TOLB HOMOLOG"/>
    <property type="match status" value="1"/>
</dbReference>
<dbReference type="InterPro" id="IPR011042">
    <property type="entry name" value="6-blade_b-propeller_TolB-like"/>
</dbReference>
<name>A0A9X2FED0_9BACT</name>
<keyword evidence="3" id="KW-1185">Reference proteome</keyword>
<dbReference type="PANTHER" id="PTHR36842:SF1">
    <property type="entry name" value="PROTEIN TOLB"/>
    <property type="match status" value="1"/>
</dbReference>
<sequence length="349" mass="38042">MAFTLSGTIAFASGKTGDYDIWTCDLESGSLNQLTFGKGWNDKPKFSPDGQWVVFVSDLTGAREIFKIPATGGEAIQLTDLGGRWADSPAFSPDGKYIAYVSNAAGNNDLWLMDTDGNNQTQVTTHEGADESVAWTPDGQGLLWSSDRGEDADIWHYDFASEARTQLNEDRGGDYTPVPSPDGSLIAFVSNRQEKPDPANPYKDRDKDIWMMTSQGELAVKLTENQGADYSPCWSPCGNYLLYTADDNRKDCHLRVLNVANVVKAYATGELHNVERAAGHVRTQAVALDREPLKAEVDATRHATFLTAWLPESWMASCYPAGYFGLERNPAWTGVRVSAGSSAASSTLG</sequence>
<evidence type="ECO:0000256" key="1">
    <source>
        <dbReference type="ARBA" id="ARBA00009820"/>
    </source>
</evidence>
<proteinExistence type="inferred from homology"/>
<accession>A0A9X2FED0</accession>
<dbReference type="SUPFAM" id="SSF69304">
    <property type="entry name" value="Tricorn protease N-terminal domain"/>
    <property type="match status" value="1"/>
</dbReference>
<dbReference type="RefSeq" id="WP_252855252.1">
    <property type="nucleotide sequence ID" value="NZ_JAMXLR010000089.1"/>
</dbReference>
<gene>
    <name evidence="2" type="ORF">NG895_24845</name>
</gene>
<dbReference type="EMBL" id="JAMXLR010000089">
    <property type="protein sequence ID" value="MCO6047139.1"/>
    <property type="molecule type" value="Genomic_DNA"/>
</dbReference>
<dbReference type="Proteomes" id="UP001155241">
    <property type="component" value="Unassembled WGS sequence"/>
</dbReference>
<evidence type="ECO:0000313" key="3">
    <source>
        <dbReference type="Proteomes" id="UP001155241"/>
    </source>
</evidence>
<reference evidence="2" key="1">
    <citation type="submission" date="2022-06" db="EMBL/GenBank/DDBJ databases">
        <title>Aeoliella straminimaris, a novel planctomycete from sediments.</title>
        <authorList>
            <person name="Vitorino I.R."/>
            <person name="Lage O.M."/>
        </authorList>
    </citation>
    <scope>NUCLEOTIDE SEQUENCE</scope>
    <source>
        <strain evidence="2">ICT_H6.2</strain>
    </source>
</reference>
<organism evidence="2 3">
    <name type="scientific">Aeoliella straminimaris</name>
    <dbReference type="NCBI Taxonomy" id="2954799"/>
    <lineage>
        <taxon>Bacteria</taxon>
        <taxon>Pseudomonadati</taxon>
        <taxon>Planctomycetota</taxon>
        <taxon>Planctomycetia</taxon>
        <taxon>Pirellulales</taxon>
        <taxon>Lacipirellulaceae</taxon>
        <taxon>Aeoliella</taxon>
    </lineage>
</organism>
<dbReference type="Pfam" id="PF07676">
    <property type="entry name" value="PD40"/>
    <property type="match status" value="5"/>
</dbReference>
<comment type="similarity">
    <text evidence="1">Belongs to the TolB family.</text>
</comment>
<dbReference type="AlphaFoldDB" id="A0A9X2FED0"/>
<dbReference type="Gene3D" id="2.120.10.30">
    <property type="entry name" value="TolB, C-terminal domain"/>
    <property type="match status" value="3"/>
</dbReference>